<dbReference type="PANTHER" id="PTHR11019">
    <property type="entry name" value="HTH-TYPE TRANSCRIPTIONAL REGULATOR NIMR"/>
    <property type="match status" value="1"/>
</dbReference>
<dbReference type="PROSITE" id="PS01124">
    <property type="entry name" value="HTH_ARAC_FAMILY_2"/>
    <property type="match status" value="1"/>
</dbReference>
<dbReference type="InterPro" id="IPR009057">
    <property type="entry name" value="Homeodomain-like_sf"/>
</dbReference>
<protein>
    <submittedName>
        <fullName evidence="6">Helix-turn-helix transcriptional regulator</fullName>
    </submittedName>
</protein>
<dbReference type="EMBL" id="JAKLTY010000042">
    <property type="protein sequence ID" value="MCG2632476.1"/>
    <property type="molecule type" value="Genomic_DNA"/>
</dbReference>
<gene>
    <name evidence="7" type="ORF">L6637_39275</name>
    <name evidence="6" type="ORF">L6654_38380</name>
</gene>
<evidence type="ECO:0000256" key="1">
    <source>
        <dbReference type="ARBA" id="ARBA00023015"/>
    </source>
</evidence>
<comment type="caution">
    <text evidence="6">The sequence shown here is derived from an EMBL/GenBank/DDBJ whole genome shotgun (WGS) entry which is preliminary data.</text>
</comment>
<sequence>MLVAVHDGGVQLLGVSGRWTLPSGHMVFIPAERSYRLAANGPVHLTLVKFTGAETVWHHTGCWATAMSTLAVEMCQFAHRWGPDRDPTDRLANRFFDTMGQLFAVWFDNKRKMWTPFGNAPDLERAIAFARDHIETASIADTAVAAGMSERTLRRRFQDELGISWREFINEIRMTEAMRLLGRGESSVTETAYAVGFNSLGAFTVAFSNYTGSTPSAYARSNARAREVRPLLAPSKTASPGAAPMGRNNQF</sequence>
<reference evidence="6" key="1">
    <citation type="submission" date="2022-01" db="EMBL/GenBank/DDBJ databases">
        <title>Genome sequnece data of strain Bradyrhizobium sp. nov.</title>
        <authorList>
            <person name="Zhang J."/>
        </authorList>
    </citation>
    <scope>NUCLEOTIDE SEQUENCE</scope>
    <source>
        <strain evidence="7">WYCCWR 12774</strain>
        <strain evidence="6">WYCCWR 13023</strain>
    </source>
</reference>
<evidence type="ECO:0000259" key="5">
    <source>
        <dbReference type="PROSITE" id="PS01124"/>
    </source>
</evidence>
<evidence type="ECO:0000256" key="2">
    <source>
        <dbReference type="ARBA" id="ARBA00023125"/>
    </source>
</evidence>
<dbReference type="Proteomes" id="UP001139012">
    <property type="component" value="Unassembled WGS sequence"/>
</dbReference>
<dbReference type="Proteomes" id="UP001139054">
    <property type="component" value="Unassembled WGS sequence"/>
</dbReference>
<dbReference type="Gene3D" id="1.10.10.60">
    <property type="entry name" value="Homeodomain-like"/>
    <property type="match status" value="1"/>
</dbReference>
<feature type="domain" description="HTH araC/xylS-type" evidence="5">
    <location>
        <begin position="124"/>
        <end position="221"/>
    </location>
</feature>
<dbReference type="InterPro" id="IPR018062">
    <property type="entry name" value="HTH_AraC-typ_CS"/>
</dbReference>
<dbReference type="PANTHER" id="PTHR11019:SF199">
    <property type="entry name" value="HTH-TYPE TRANSCRIPTIONAL REGULATOR NIMR"/>
    <property type="match status" value="1"/>
</dbReference>
<dbReference type="AlphaFoldDB" id="A0A9X1UCJ7"/>
<dbReference type="SMART" id="SM00342">
    <property type="entry name" value="HTH_ARAC"/>
    <property type="match status" value="1"/>
</dbReference>
<organism evidence="6 9">
    <name type="scientific">Bradyrhizobium zhengyangense</name>
    <dbReference type="NCBI Taxonomy" id="2911009"/>
    <lineage>
        <taxon>Bacteria</taxon>
        <taxon>Pseudomonadati</taxon>
        <taxon>Pseudomonadota</taxon>
        <taxon>Alphaproteobacteria</taxon>
        <taxon>Hyphomicrobiales</taxon>
        <taxon>Nitrobacteraceae</taxon>
        <taxon>Bradyrhizobium</taxon>
    </lineage>
</organism>
<evidence type="ECO:0000313" key="7">
    <source>
        <dbReference type="EMBL" id="MCG2672963.1"/>
    </source>
</evidence>
<feature type="region of interest" description="Disordered" evidence="4">
    <location>
        <begin position="232"/>
        <end position="251"/>
    </location>
</feature>
<accession>A0A9X1UCJ7</accession>
<evidence type="ECO:0000313" key="9">
    <source>
        <dbReference type="Proteomes" id="UP001139054"/>
    </source>
</evidence>
<evidence type="ECO:0000256" key="4">
    <source>
        <dbReference type="SAM" id="MobiDB-lite"/>
    </source>
</evidence>
<dbReference type="GO" id="GO:0043565">
    <property type="term" value="F:sequence-specific DNA binding"/>
    <property type="evidence" value="ECO:0007669"/>
    <property type="project" value="InterPro"/>
</dbReference>
<dbReference type="GO" id="GO:0003700">
    <property type="term" value="F:DNA-binding transcription factor activity"/>
    <property type="evidence" value="ECO:0007669"/>
    <property type="project" value="InterPro"/>
</dbReference>
<evidence type="ECO:0000313" key="8">
    <source>
        <dbReference type="Proteomes" id="UP001139012"/>
    </source>
</evidence>
<keyword evidence="2" id="KW-0238">DNA-binding</keyword>
<dbReference type="InterPro" id="IPR018060">
    <property type="entry name" value="HTH_AraC"/>
</dbReference>
<name>A0A9X1UCJ7_9BRAD</name>
<dbReference type="EMBL" id="JAKLUA010000029">
    <property type="protein sequence ID" value="MCG2672963.1"/>
    <property type="molecule type" value="Genomic_DNA"/>
</dbReference>
<keyword evidence="3" id="KW-0804">Transcription</keyword>
<evidence type="ECO:0000256" key="3">
    <source>
        <dbReference type="ARBA" id="ARBA00023163"/>
    </source>
</evidence>
<proteinExistence type="predicted"/>
<dbReference type="Pfam" id="PF12833">
    <property type="entry name" value="HTH_18"/>
    <property type="match status" value="1"/>
</dbReference>
<dbReference type="RefSeq" id="WP_237874067.1">
    <property type="nucleotide sequence ID" value="NZ_JAKLTY010000042.1"/>
</dbReference>
<keyword evidence="8" id="KW-1185">Reference proteome</keyword>
<dbReference type="SUPFAM" id="SSF46689">
    <property type="entry name" value="Homeodomain-like"/>
    <property type="match status" value="2"/>
</dbReference>
<dbReference type="PROSITE" id="PS00041">
    <property type="entry name" value="HTH_ARAC_FAMILY_1"/>
    <property type="match status" value="1"/>
</dbReference>
<evidence type="ECO:0000313" key="6">
    <source>
        <dbReference type="EMBL" id="MCG2632476.1"/>
    </source>
</evidence>
<keyword evidence="1" id="KW-0805">Transcription regulation</keyword>